<feature type="binding site" evidence="4">
    <location>
        <position position="44"/>
    </location>
    <ligand>
        <name>Zn(2+)</name>
        <dbReference type="ChEBI" id="CHEBI:29105"/>
    </ligand>
</feature>
<dbReference type="GO" id="GO:0004089">
    <property type="term" value="F:carbonate dehydratase activity"/>
    <property type="evidence" value="ECO:0007669"/>
    <property type="project" value="UniProtKB-UniRule"/>
</dbReference>
<keyword evidence="3 4" id="KW-0862">Zinc</keyword>
<dbReference type="InterPro" id="IPR001765">
    <property type="entry name" value="Carbonic_anhydrase"/>
</dbReference>
<name>A0A6A6UDR9_9PEZI</name>
<evidence type="ECO:0000313" key="6">
    <source>
        <dbReference type="EMBL" id="KAF2669543.1"/>
    </source>
</evidence>
<comment type="cofactor">
    <cofactor evidence="4">
        <name>Zn(2+)</name>
        <dbReference type="ChEBI" id="CHEBI:29105"/>
    </cofactor>
    <text evidence="4">Binds 1 zinc ion per subunit.</text>
</comment>
<keyword evidence="2 4" id="KW-0479">Metal-binding</keyword>
<evidence type="ECO:0000256" key="5">
    <source>
        <dbReference type="RuleBase" id="RU003956"/>
    </source>
</evidence>
<sequence>MPTLSLEDLVQRNIDYAPSHTPMPTLEEAAAAGGDMECTLVITCVDFRVRVEEMLQLNAQDKVLVCRNPGGRVAAAMEQIMLFKVFLSLKRIVVIHHSDCGASHFKDHLIREALLNQHPDHPEIENMVFGSFDNLEQGVRDDLEVLKNSPFVPEELKEQCFGYTYDIKTGLLSPVH</sequence>
<dbReference type="OrthoDB" id="10248475at2759"/>
<evidence type="ECO:0000256" key="3">
    <source>
        <dbReference type="ARBA" id="ARBA00022833"/>
    </source>
</evidence>
<evidence type="ECO:0000256" key="4">
    <source>
        <dbReference type="PIRSR" id="PIRSR601765-1"/>
    </source>
</evidence>
<dbReference type="PANTHER" id="PTHR43175:SF3">
    <property type="entry name" value="CARBON DISULFIDE HYDROLASE"/>
    <property type="match status" value="1"/>
</dbReference>
<organism evidence="6 7">
    <name type="scientific">Microthyrium microscopicum</name>
    <dbReference type="NCBI Taxonomy" id="703497"/>
    <lineage>
        <taxon>Eukaryota</taxon>
        <taxon>Fungi</taxon>
        <taxon>Dikarya</taxon>
        <taxon>Ascomycota</taxon>
        <taxon>Pezizomycotina</taxon>
        <taxon>Dothideomycetes</taxon>
        <taxon>Dothideomycetes incertae sedis</taxon>
        <taxon>Microthyriales</taxon>
        <taxon>Microthyriaceae</taxon>
        <taxon>Microthyrium</taxon>
    </lineage>
</organism>
<dbReference type="InterPro" id="IPR036874">
    <property type="entry name" value="Carbonic_anhydrase_sf"/>
</dbReference>
<dbReference type="Proteomes" id="UP000799302">
    <property type="component" value="Unassembled WGS sequence"/>
</dbReference>
<dbReference type="PANTHER" id="PTHR43175">
    <property type="entry name" value="CARBONIC ANHYDRASE"/>
    <property type="match status" value="1"/>
</dbReference>
<feature type="binding site" evidence="4">
    <location>
        <position position="46"/>
    </location>
    <ligand>
        <name>Zn(2+)</name>
        <dbReference type="ChEBI" id="CHEBI:29105"/>
    </ligand>
</feature>
<reference evidence="6" key="1">
    <citation type="journal article" date="2020" name="Stud. Mycol.">
        <title>101 Dothideomycetes genomes: a test case for predicting lifestyles and emergence of pathogens.</title>
        <authorList>
            <person name="Haridas S."/>
            <person name="Albert R."/>
            <person name="Binder M."/>
            <person name="Bloem J."/>
            <person name="Labutti K."/>
            <person name="Salamov A."/>
            <person name="Andreopoulos B."/>
            <person name="Baker S."/>
            <person name="Barry K."/>
            <person name="Bills G."/>
            <person name="Bluhm B."/>
            <person name="Cannon C."/>
            <person name="Castanera R."/>
            <person name="Culley D."/>
            <person name="Daum C."/>
            <person name="Ezra D."/>
            <person name="Gonzalez J."/>
            <person name="Henrissat B."/>
            <person name="Kuo A."/>
            <person name="Liang C."/>
            <person name="Lipzen A."/>
            <person name="Lutzoni F."/>
            <person name="Magnuson J."/>
            <person name="Mondo S."/>
            <person name="Nolan M."/>
            <person name="Ohm R."/>
            <person name="Pangilinan J."/>
            <person name="Park H.-J."/>
            <person name="Ramirez L."/>
            <person name="Alfaro M."/>
            <person name="Sun H."/>
            <person name="Tritt A."/>
            <person name="Yoshinaga Y."/>
            <person name="Zwiers L.-H."/>
            <person name="Turgeon B."/>
            <person name="Goodwin S."/>
            <person name="Spatafora J."/>
            <person name="Crous P."/>
            <person name="Grigoriev I."/>
        </authorList>
    </citation>
    <scope>NUCLEOTIDE SEQUENCE</scope>
    <source>
        <strain evidence="6">CBS 115976</strain>
    </source>
</reference>
<comment type="catalytic activity">
    <reaction evidence="5">
        <text>hydrogencarbonate + H(+) = CO2 + H2O</text>
        <dbReference type="Rhea" id="RHEA:10748"/>
        <dbReference type="ChEBI" id="CHEBI:15377"/>
        <dbReference type="ChEBI" id="CHEBI:15378"/>
        <dbReference type="ChEBI" id="CHEBI:16526"/>
        <dbReference type="ChEBI" id="CHEBI:17544"/>
        <dbReference type="EC" id="4.2.1.1"/>
    </reaction>
</comment>
<dbReference type="AlphaFoldDB" id="A0A6A6UDR9"/>
<dbReference type="EC" id="4.2.1.1" evidence="5"/>
<evidence type="ECO:0000256" key="2">
    <source>
        <dbReference type="ARBA" id="ARBA00022723"/>
    </source>
</evidence>
<evidence type="ECO:0000313" key="7">
    <source>
        <dbReference type="Proteomes" id="UP000799302"/>
    </source>
</evidence>
<accession>A0A6A6UDR9</accession>
<proteinExistence type="inferred from homology"/>
<gene>
    <name evidence="6" type="ORF">BT63DRAFT_479360</name>
</gene>
<dbReference type="SUPFAM" id="SSF53056">
    <property type="entry name" value="beta-carbonic anhydrase, cab"/>
    <property type="match status" value="1"/>
</dbReference>
<protein>
    <recommendedName>
        <fullName evidence="5">Carbonic anhydrase</fullName>
        <ecNumber evidence="5">4.2.1.1</ecNumber>
    </recommendedName>
    <alternativeName>
        <fullName evidence="5">Carbonate dehydratase</fullName>
    </alternativeName>
</protein>
<keyword evidence="5" id="KW-0456">Lyase</keyword>
<dbReference type="SMART" id="SM00947">
    <property type="entry name" value="Pro_CA"/>
    <property type="match status" value="1"/>
</dbReference>
<keyword evidence="7" id="KW-1185">Reference proteome</keyword>
<evidence type="ECO:0000256" key="1">
    <source>
        <dbReference type="ARBA" id="ARBA00006217"/>
    </source>
</evidence>
<comment type="function">
    <text evidence="5">Reversible hydration of carbon dioxide.</text>
</comment>
<feature type="binding site" evidence="4">
    <location>
        <position position="100"/>
    </location>
    <ligand>
        <name>Zn(2+)</name>
        <dbReference type="ChEBI" id="CHEBI:29105"/>
    </ligand>
</feature>
<feature type="binding site" evidence="4">
    <location>
        <position position="97"/>
    </location>
    <ligand>
        <name>Zn(2+)</name>
        <dbReference type="ChEBI" id="CHEBI:29105"/>
    </ligand>
</feature>
<dbReference type="EMBL" id="MU004235">
    <property type="protein sequence ID" value="KAF2669543.1"/>
    <property type="molecule type" value="Genomic_DNA"/>
</dbReference>
<comment type="similarity">
    <text evidence="1 5">Belongs to the beta-class carbonic anhydrase family.</text>
</comment>
<dbReference type="GO" id="GO:0008270">
    <property type="term" value="F:zinc ion binding"/>
    <property type="evidence" value="ECO:0007669"/>
    <property type="project" value="UniProtKB-UniRule"/>
</dbReference>
<dbReference type="Gene3D" id="3.40.1050.10">
    <property type="entry name" value="Carbonic anhydrase"/>
    <property type="match status" value="1"/>
</dbReference>
<dbReference type="Pfam" id="PF00484">
    <property type="entry name" value="Pro_CA"/>
    <property type="match status" value="1"/>
</dbReference>